<sequence>MSSAERRSVWRRRWRSDTGTVTAEFAIVLPAVMVLALLLLTLTQTIRIGMVCQDAANAAARDLIVTRGKGDPQGLVHRMAGPHVQVKLSPSAGQMAVRVSCPVVSGPMGVLPAQVHGDAVAILEE</sequence>
<dbReference type="PATRIC" id="fig|1684.4.peg.1576"/>
<dbReference type="Proteomes" id="UP000033648">
    <property type="component" value="Unassembled WGS sequence"/>
</dbReference>
<dbReference type="InterPro" id="IPR012495">
    <property type="entry name" value="TadE-like_dom"/>
</dbReference>
<evidence type="ECO:0000313" key="4">
    <source>
        <dbReference type="Proteomes" id="UP000033648"/>
    </source>
</evidence>
<proteinExistence type="predicted"/>
<accession>A0A0F4KRR6</accession>
<evidence type="ECO:0000313" key="3">
    <source>
        <dbReference type="EMBL" id="KJY49372.1"/>
    </source>
</evidence>
<name>A0A0F4KRR6_9BIFI</name>
<reference evidence="3 4" key="1">
    <citation type="submission" date="2014-12" db="EMBL/GenBank/DDBJ databases">
        <title>Comparative genomics of the lactic acid bacteria isolated from the honey bee gut.</title>
        <authorList>
            <person name="Ellegaard K.M."/>
            <person name="Tamarit D."/>
            <person name="Javelind E."/>
            <person name="Olofsson T."/>
            <person name="Andersson S.G."/>
            <person name="Vasquez A."/>
        </authorList>
    </citation>
    <scope>NUCLEOTIDE SEQUENCE [LARGE SCALE GENOMIC DNA]</scope>
    <source>
        <strain evidence="3 4">Bin2</strain>
    </source>
</reference>
<comment type="caution">
    <text evidence="3">The sequence shown here is derived from an EMBL/GenBank/DDBJ whole genome shotgun (WGS) entry which is preliminary data.</text>
</comment>
<dbReference type="AlphaFoldDB" id="A0A0F4KRR6"/>
<feature type="domain" description="TadE-like" evidence="2">
    <location>
        <begin position="19"/>
        <end position="61"/>
    </location>
</feature>
<keyword evidence="1" id="KW-0812">Transmembrane</keyword>
<dbReference type="EMBL" id="JWME01000013">
    <property type="protein sequence ID" value="KJY49372.1"/>
    <property type="molecule type" value="Genomic_DNA"/>
</dbReference>
<keyword evidence="1" id="KW-1133">Transmembrane helix</keyword>
<dbReference type="Pfam" id="PF07811">
    <property type="entry name" value="TadE"/>
    <property type="match status" value="1"/>
</dbReference>
<dbReference type="NCBIfam" id="NF041390">
    <property type="entry name" value="TadE_Rv3655c"/>
    <property type="match status" value="1"/>
</dbReference>
<feature type="transmembrane region" description="Helical" evidence="1">
    <location>
        <begin position="21"/>
        <end position="42"/>
    </location>
</feature>
<evidence type="ECO:0000256" key="1">
    <source>
        <dbReference type="SAM" id="Phobius"/>
    </source>
</evidence>
<gene>
    <name evidence="3" type="ORF">JF69_14680</name>
</gene>
<keyword evidence="1" id="KW-0472">Membrane</keyword>
<organism evidence="3 4">
    <name type="scientific">Bifidobacterium asteroides</name>
    <dbReference type="NCBI Taxonomy" id="1684"/>
    <lineage>
        <taxon>Bacteria</taxon>
        <taxon>Bacillati</taxon>
        <taxon>Actinomycetota</taxon>
        <taxon>Actinomycetes</taxon>
        <taxon>Bifidobacteriales</taxon>
        <taxon>Bifidobacteriaceae</taxon>
        <taxon>Bifidobacterium</taxon>
    </lineage>
</organism>
<protein>
    <submittedName>
        <fullName evidence="3">Flp pilus assembly protein TadE</fullName>
    </submittedName>
</protein>
<dbReference type="InterPro" id="IPR049790">
    <property type="entry name" value="Rv3655c/TadE"/>
</dbReference>
<evidence type="ECO:0000259" key="2">
    <source>
        <dbReference type="Pfam" id="PF07811"/>
    </source>
</evidence>